<feature type="compositionally biased region" description="Basic and acidic residues" evidence="11">
    <location>
        <begin position="278"/>
        <end position="292"/>
    </location>
</feature>
<feature type="region of interest" description="Disordered" evidence="11">
    <location>
        <begin position="637"/>
        <end position="728"/>
    </location>
</feature>
<organism evidence="14 15">
    <name type="scientific">Drosophila ananassae</name>
    <name type="common">Fruit fly</name>
    <dbReference type="NCBI Taxonomy" id="7217"/>
    <lineage>
        <taxon>Eukaryota</taxon>
        <taxon>Metazoa</taxon>
        <taxon>Ecdysozoa</taxon>
        <taxon>Arthropoda</taxon>
        <taxon>Hexapoda</taxon>
        <taxon>Insecta</taxon>
        <taxon>Pterygota</taxon>
        <taxon>Neoptera</taxon>
        <taxon>Endopterygota</taxon>
        <taxon>Diptera</taxon>
        <taxon>Brachycera</taxon>
        <taxon>Muscomorpha</taxon>
        <taxon>Ephydroidea</taxon>
        <taxon>Drosophilidae</taxon>
        <taxon>Drosophila</taxon>
        <taxon>Sophophora</taxon>
    </lineage>
</organism>
<dbReference type="InterPro" id="IPR010982">
    <property type="entry name" value="Lambda_DNA-bd_dom_sf"/>
</dbReference>
<dbReference type="FunFam" id="1.10.260.40:FF:000005">
    <property type="entry name" value="One cut domain family member"/>
    <property type="match status" value="1"/>
</dbReference>
<dbReference type="SMART" id="SM00389">
    <property type="entry name" value="HOX"/>
    <property type="match status" value="1"/>
</dbReference>
<evidence type="ECO:0000256" key="6">
    <source>
        <dbReference type="ARBA" id="ARBA00023163"/>
    </source>
</evidence>
<dbReference type="InterPro" id="IPR001356">
    <property type="entry name" value="HD"/>
</dbReference>
<keyword evidence="5 8" id="KW-0371">Homeobox</keyword>
<feature type="region of interest" description="Disordered" evidence="11">
    <location>
        <begin position="277"/>
        <end position="309"/>
    </location>
</feature>
<dbReference type="eggNOG" id="KOG2252">
    <property type="taxonomic scope" value="Eukaryota"/>
</dbReference>
<dbReference type="PANTHER" id="PTHR14057:SF47">
    <property type="entry name" value="HOMEOBOX PROTEIN ONECUT"/>
    <property type="match status" value="1"/>
</dbReference>
<dbReference type="InterPro" id="IPR051649">
    <property type="entry name" value="CUT_Homeobox"/>
</dbReference>
<comment type="similarity">
    <text evidence="2 10">Belongs to the CUT homeobox family.</text>
</comment>
<dbReference type="SUPFAM" id="SSF47413">
    <property type="entry name" value="lambda repressor-like DNA-binding domains"/>
    <property type="match status" value="1"/>
</dbReference>
<dbReference type="GO" id="GO:0005634">
    <property type="term" value="C:nucleus"/>
    <property type="evidence" value="ECO:0007669"/>
    <property type="project" value="UniProtKB-SubCell"/>
</dbReference>
<dbReference type="Pfam" id="PF00046">
    <property type="entry name" value="Homeodomain"/>
    <property type="match status" value="1"/>
</dbReference>
<dbReference type="SMART" id="SM01109">
    <property type="entry name" value="CUT"/>
    <property type="match status" value="1"/>
</dbReference>
<dbReference type="CDD" id="cd00086">
    <property type="entry name" value="homeodomain"/>
    <property type="match status" value="1"/>
</dbReference>
<feature type="compositionally biased region" description="Basic and acidic residues" evidence="11">
    <location>
        <begin position="243"/>
        <end position="255"/>
    </location>
</feature>
<dbReference type="PROSITE" id="PS50071">
    <property type="entry name" value="HOMEOBOX_2"/>
    <property type="match status" value="1"/>
</dbReference>
<evidence type="ECO:0000256" key="4">
    <source>
        <dbReference type="ARBA" id="ARBA00023125"/>
    </source>
</evidence>
<keyword evidence="4 8" id="KW-0238">DNA-binding</keyword>
<dbReference type="Gene3D" id="1.10.260.40">
    <property type="entry name" value="lambda repressor-like DNA-binding domains"/>
    <property type="match status" value="1"/>
</dbReference>
<evidence type="ECO:0000256" key="2">
    <source>
        <dbReference type="ARBA" id="ARBA00008190"/>
    </source>
</evidence>
<dbReference type="AlphaFoldDB" id="B3N1U4"/>
<feature type="compositionally biased region" description="Polar residues" evidence="11">
    <location>
        <begin position="661"/>
        <end position="690"/>
    </location>
</feature>
<keyword evidence="6 10" id="KW-0804">Transcription</keyword>
<reference evidence="14 15" key="1">
    <citation type="journal article" date="2007" name="Nature">
        <title>Evolution of genes and genomes on the Drosophila phylogeny.</title>
        <authorList>
            <consortium name="Drosophila 12 Genomes Consortium"/>
            <person name="Clark A.G."/>
            <person name="Eisen M.B."/>
            <person name="Smith D.R."/>
            <person name="Bergman C.M."/>
            <person name="Oliver B."/>
            <person name="Markow T.A."/>
            <person name="Kaufman T.C."/>
            <person name="Kellis M."/>
            <person name="Gelbart W."/>
            <person name="Iyer V.N."/>
            <person name="Pollard D.A."/>
            <person name="Sackton T.B."/>
            <person name="Larracuente A.M."/>
            <person name="Singh N.D."/>
            <person name="Abad J.P."/>
            <person name="Abt D.N."/>
            <person name="Adryan B."/>
            <person name="Aguade M."/>
            <person name="Akashi H."/>
            <person name="Anderson W.W."/>
            <person name="Aquadro C.F."/>
            <person name="Ardell D.H."/>
            <person name="Arguello R."/>
            <person name="Artieri C.G."/>
            <person name="Barbash D.A."/>
            <person name="Barker D."/>
            <person name="Barsanti P."/>
            <person name="Batterham P."/>
            <person name="Batzoglou S."/>
            <person name="Begun D."/>
            <person name="Bhutkar A."/>
            <person name="Blanco E."/>
            <person name="Bosak S.A."/>
            <person name="Bradley R.K."/>
            <person name="Brand A.D."/>
            <person name="Brent M.R."/>
            <person name="Brooks A.N."/>
            <person name="Brown R.H."/>
            <person name="Butlin R.K."/>
            <person name="Caggese C."/>
            <person name="Calvi B.R."/>
            <person name="Bernardo de Carvalho A."/>
            <person name="Caspi A."/>
            <person name="Castrezana S."/>
            <person name="Celniker S.E."/>
            <person name="Chang J.L."/>
            <person name="Chapple C."/>
            <person name="Chatterji S."/>
            <person name="Chinwalla A."/>
            <person name="Civetta A."/>
            <person name="Clifton S.W."/>
            <person name="Comeron J.M."/>
            <person name="Costello J.C."/>
            <person name="Coyne J.A."/>
            <person name="Daub J."/>
            <person name="David R.G."/>
            <person name="Delcher A.L."/>
            <person name="Delehaunty K."/>
            <person name="Do C.B."/>
            <person name="Ebling H."/>
            <person name="Edwards K."/>
            <person name="Eickbush T."/>
            <person name="Evans J.D."/>
            <person name="Filipski A."/>
            <person name="Findeiss S."/>
            <person name="Freyhult E."/>
            <person name="Fulton L."/>
            <person name="Fulton R."/>
            <person name="Garcia A.C."/>
            <person name="Gardiner A."/>
            <person name="Garfield D.A."/>
            <person name="Garvin B.E."/>
            <person name="Gibson G."/>
            <person name="Gilbert D."/>
            <person name="Gnerre S."/>
            <person name="Godfrey J."/>
            <person name="Good R."/>
            <person name="Gotea V."/>
            <person name="Gravely B."/>
            <person name="Greenberg A.J."/>
            <person name="Griffiths-Jones S."/>
            <person name="Gross S."/>
            <person name="Guigo R."/>
            <person name="Gustafson E.A."/>
            <person name="Haerty W."/>
            <person name="Hahn M.W."/>
            <person name="Halligan D.L."/>
            <person name="Halpern A.L."/>
            <person name="Halter G.M."/>
            <person name="Han M.V."/>
            <person name="Heger A."/>
            <person name="Hillier L."/>
            <person name="Hinrichs A.S."/>
            <person name="Holmes I."/>
            <person name="Hoskins R.A."/>
            <person name="Hubisz M.J."/>
            <person name="Hultmark D."/>
            <person name="Huntley M.A."/>
            <person name="Jaffe D.B."/>
            <person name="Jagadeeshan S."/>
            <person name="Jeck W.R."/>
            <person name="Johnson J."/>
            <person name="Jones C.D."/>
            <person name="Jordan W.C."/>
            <person name="Karpen G.H."/>
            <person name="Kataoka E."/>
            <person name="Keightley P.D."/>
            <person name="Kheradpour P."/>
            <person name="Kirkness E.F."/>
            <person name="Koerich L.B."/>
            <person name="Kristiansen K."/>
            <person name="Kudrna D."/>
            <person name="Kulathinal R.J."/>
            <person name="Kumar S."/>
            <person name="Kwok R."/>
            <person name="Lander E."/>
            <person name="Langley C.H."/>
            <person name="Lapoint R."/>
            <person name="Lazzaro B.P."/>
            <person name="Lee S.J."/>
            <person name="Levesque L."/>
            <person name="Li R."/>
            <person name="Lin C.F."/>
            <person name="Lin M.F."/>
            <person name="Lindblad-Toh K."/>
            <person name="Llopart A."/>
            <person name="Long M."/>
            <person name="Low L."/>
            <person name="Lozovsky E."/>
            <person name="Lu J."/>
            <person name="Luo M."/>
            <person name="Machado C.A."/>
            <person name="Makalowski W."/>
            <person name="Marzo M."/>
            <person name="Matsuda M."/>
            <person name="Matzkin L."/>
            <person name="McAllister B."/>
            <person name="McBride C.S."/>
            <person name="McKernan B."/>
            <person name="McKernan K."/>
            <person name="Mendez-Lago M."/>
            <person name="Minx P."/>
            <person name="Mollenhauer M.U."/>
            <person name="Montooth K."/>
            <person name="Mount S.M."/>
            <person name="Mu X."/>
            <person name="Myers E."/>
            <person name="Negre B."/>
            <person name="Newfeld S."/>
            <person name="Nielsen R."/>
            <person name="Noor M.A."/>
            <person name="O'Grady P."/>
            <person name="Pachter L."/>
            <person name="Papaceit M."/>
            <person name="Parisi M.J."/>
            <person name="Parisi M."/>
            <person name="Parts L."/>
            <person name="Pedersen J.S."/>
            <person name="Pesole G."/>
            <person name="Phillippy A.M."/>
            <person name="Ponting C.P."/>
            <person name="Pop M."/>
            <person name="Porcelli D."/>
            <person name="Powell J.R."/>
            <person name="Prohaska S."/>
            <person name="Pruitt K."/>
            <person name="Puig M."/>
            <person name="Quesneville H."/>
            <person name="Ram K.R."/>
            <person name="Rand D."/>
            <person name="Rasmussen M.D."/>
            <person name="Reed L.K."/>
            <person name="Reenan R."/>
            <person name="Reily A."/>
            <person name="Remington K.A."/>
            <person name="Rieger T.T."/>
            <person name="Ritchie M.G."/>
            <person name="Robin C."/>
            <person name="Rogers Y.H."/>
            <person name="Rohde C."/>
            <person name="Rozas J."/>
            <person name="Rubenfield M.J."/>
            <person name="Ruiz A."/>
            <person name="Russo S."/>
            <person name="Salzberg S.L."/>
            <person name="Sanchez-Gracia A."/>
            <person name="Saranga D.J."/>
            <person name="Sato H."/>
            <person name="Schaeffer S.W."/>
            <person name="Schatz M.C."/>
            <person name="Schlenke T."/>
            <person name="Schwartz R."/>
            <person name="Segarra C."/>
            <person name="Singh R.S."/>
            <person name="Sirot L."/>
            <person name="Sirota M."/>
            <person name="Sisneros N.B."/>
            <person name="Smith C.D."/>
            <person name="Smith T.F."/>
            <person name="Spieth J."/>
            <person name="Stage D.E."/>
            <person name="Stark A."/>
            <person name="Stephan W."/>
            <person name="Strausberg R.L."/>
            <person name="Strempel S."/>
            <person name="Sturgill D."/>
            <person name="Sutton G."/>
            <person name="Sutton G.G."/>
            <person name="Tao W."/>
            <person name="Teichmann S."/>
            <person name="Tobari Y.N."/>
            <person name="Tomimura Y."/>
            <person name="Tsolas J.M."/>
            <person name="Valente V.L."/>
            <person name="Venter E."/>
            <person name="Venter J.C."/>
            <person name="Vicario S."/>
            <person name="Vieira F.G."/>
            <person name="Vilella A.J."/>
            <person name="Villasante A."/>
            <person name="Walenz B."/>
            <person name="Wang J."/>
            <person name="Wasserman M."/>
            <person name="Watts T."/>
            <person name="Wilson D."/>
            <person name="Wilson R.K."/>
            <person name="Wing R.A."/>
            <person name="Wolfner M.F."/>
            <person name="Wong A."/>
            <person name="Wong G.K."/>
            <person name="Wu C.I."/>
            <person name="Wu G."/>
            <person name="Yamamoto D."/>
            <person name="Yang H.P."/>
            <person name="Yang S.P."/>
            <person name="Yorke J.A."/>
            <person name="Yoshida K."/>
            <person name="Zdobnov E."/>
            <person name="Zhang P."/>
            <person name="Zhang Y."/>
            <person name="Zimin A.V."/>
            <person name="Baldwin J."/>
            <person name="Abdouelleil A."/>
            <person name="Abdulkadir J."/>
            <person name="Abebe A."/>
            <person name="Abera B."/>
            <person name="Abreu J."/>
            <person name="Acer S.C."/>
            <person name="Aftuck L."/>
            <person name="Alexander A."/>
            <person name="An P."/>
            <person name="Anderson E."/>
            <person name="Anderson S."/>
            <person name="Arachi H."/>
            <person name="Azer M."/>
            <person name="Bachantsang P."/>
            <person name="Barry A."/>
            <person name="Bayul T."/>
            <person name="Berlin A."/>
            <person name="Bessette D."/>
            <person name="Bloom T."/>
            <person name="Blye J."/>
            <person name="Boguslavskiy L."/>
            <person name="Bonnet C."/>
            <person name="Boukhgalter B."/>
            <person name="Bourzgui I."/>
            <person name="Brown A."/>
            <person name="Cahill P."/>
            <person name="Channer S."/>
            <person name="Cheshatsang Y."/>
            <person name="Chuda L."/>
            <person name="Citroen M."/>
            <person name="Collymore A."/>
            <person name="Cooke P."/>
            <person name="Costello M."/>
            <person name="D'Aco K."/>
            <person name="Daza R."/>
            <person name="De Haan G."/>
            <person name="DeGray S."/>
            <person name="DeMaso C."/>
            <person name="Dhargay N."/>
            <person name="Dooley K."/>
            <person name="Dooley E."/>
            <person name="Doricent M."/>
            <person name="Dorje P."/>
            <person name="Dorjee K."/>
            <person name="Dupes A."/>
            <person name="Elong R."/>
            <person name="Falk J."/>
            <person name="Farina A."/>
            <person name="Faro S."/>
            <person name="Ferguson D."/>
            <person name="Fisher S."/>
            <person name="Foley C.D."/>
            <person name="Franke A."/>
            <person name="Friedrich D."/>
            <person name="Gadbois L."/>
            <person name="Gearin G."/>
            <person name="Gearin C.R."/>
            <person name="Giannoukos G."/>
            <person name="Goode T."/>
            <person name="Graham J."/>
            <person name="Grandbois E."/>
            <person name="Grewal S."/>
            <person name="Gyaltsen K."/>
            <person name="Hafez N."/>
            <person name="Hagos B."/>
            <person name="Hall J."/>
            <person name="Henson C."/>
            <person name="Hollinger A."/>
            <person name="Honan T."/>
            <person name="Huard M.D."/>
            <person name="Hughes L."/>
            <person name="Hurhula B."/>
            <person name="Husby M.E."/>
            <person name="Kamat A."/>
            <person name="Kanga B."/>
            <person name="Kashin S."/>
            <person name="Khazanovich D."/>
            <person name="Kisner P."/>
            <person name="Lance K."/>
            <person name="Lara M."/>
            <person name="Lee W."/>
            <person name="Lennon N."/>
            <person name="Letendre F."/>
            <person name="LeVine R."/>
            <person name="Lipovsky A."/>
            <person name="Liu X."/>
            <person name="Liu J."/>
            <person name="Liu S."/>
            <person name="Lokyitsang T."/>
            <person name="Lokyitsang Y."/>
            <person name="Lubonja R."/>
            <person name="Lui A."/>
            <person name="MacDonald P."/>
            <person name="Magnisalis V."/>
            <person name="Maru K."/>
            <person name="Matthews C."/>
            <person name="McCusker W."/>
            <person name="McDonough S."/>
            <person name="Mehta T."/>
            <person name="Meldrim J."/>
            <person name="Meneus L."/>
            <person name="Mihai O."/>
            <person name="Mihalev A."/>
            <person name="Mihova T."/>
            <person name="Mittelman R."/>
            <person name="Mlenga V."/>
            <person name="Montmayeur A."/>
            <person name="Mulrain L."/>
            <person name="Navidi A."/>
            <person name="Naylor J."/>
            <person name="Negash T."/>
            <person name="Nguyen T."/>
            <person name="Nguyen N."/>
            <person name="Nicol R."/>
            <person name="Norbu C."/>
            <person name="Norbu N."/>
            <person name="Novod N."/>
            <person name="O'Neill B."/>
            <person name="Osman S."/>
            <person name="Markiewicz E."/>
            <person name="Oyono O.L."/>
            <person name="Patti C."/>
            <person name="Phunkhang P."/>
            <person name="Pierre F."/>
            <person name="Priest M."/>
            <person name="Raghuraman S."/>
            <person name="Rege F."/>
            <person name="Reyes R."/>
            <person name="Rise C."/>
            <person name="Rogov P."/>
            <person name="Ross K."/>
            <person name="Ryan E."/>
            <person name="Settipalli S."/>
            <person name="Shea T."/>
            <person name="Sherpa N."/>
            <person name="Shi L."/>
            <person name="Shih D."/>
            <person name="Sparrow T."/>
            <person name="Spaulding J."/>
            <person name="Stalker J."/>
            <person name="Stange-Thomann N."/>
            <person name="Stavropoulos S."/>
            <person name="Stone C."/>
            <person name="Strader C."/>
            <person name="Tesfaye S."/>
            <person name="Thomson T."/>
            <person name="Thoulutsang Y."/>
            <person name="Thoulutsang D."/>
            <person name="Topham K."/>
            <person name="Topping I."/>
            <person name="Tsamla T."/>
            <person name="Vassiliev H."/>
            <person name="Vo A."/>
            <person name="Wangchuk T."/>
            <person name="Wangdi T."/>
            <person name="Weiand M."/>
            <person name="Wilkinson J."/>
            <person name="Wilson A."/>
            <person name="Yadav S."/>
            <person name="Young G."/>
            <person name="Yu Q."/>
            <person name="Zembek L."/>
            <person name="Zhong D."/>
            <person name="Zimmer A."/>
            <person name="Zwirko Z."/>
            <person name="Jaffe D.B."/>
            <person name="Alvarez P."/>
            <person name="Brockman W."/>
            <person name="Butler J."/>
            <person name="Chin C."/>
            <person name="Gnerre S."/>
            <person name="Grabherr M."/>
            <person name="Kleber M."/>
            <person name="Mauceli E."/>
            <person name="MacCallum I."/>
        </authorList>
    </citation>
    <scope>NUCLEOTIDE SEQUENCE [LARGE SCALE GENOMIC DNA]</scope>
    <source>
        <strain evidence="15">Tucson 14024-0371.13</strain>
    </source>
</reference>
<dbReference type="FunCoup" id="B3N1U4">
    <property type="interactions" value="53"/>
</dbReference>
<name>B3N1U4_DROAN</name>
<dbReference type="OrthoDB" id="10068888at2759"/>
<dbReference type="EMBL" id="CH902662">
    <property type="protein sequence ID" value="EDV38228.2"/>
    <property type="molecule type" value="Genomic_DNA"/>
</dbReference>
<accession>B3N1U4</accession>
<gene>
    <name evidence="14" type="primary">Dana\GF20615</name>
    <name evidence="14" type="synonym">dana_GLEANR_3507</name>
    <name evidence="14" type="ORF">GF20615</name>
</gene>
<feature type="region of interest" description="Disordered" evidence="11">
    <location>
        <begin position="1016"/>
        <end position="1037"/>
    </location>
</feature>
<dbReference type="PROSITE" id="PS51042">
    <property type="entry name" value="CUT"/>
    <property type="match status" value="1"/>
</dbReference>
<dbReference type="GO" id="GO:0000981">
    <property type="term" value="F:DNA-binding transcription factor activity, RNA polymerase II-specific"/>
    <property type="evidence" value="ECO:0007669"/>
    <property type="project" value="TreeGrafter"/>
</dbReference>
<dbReference type="SUPFAM" id="SSF46689">
    <property type="entry name" value="Homeodomain-like"/>
    <property type="match status" value="1"/>
</dbReference>
<dbReference type="FunFam" id="1.10.10.60:FF:000054">
    <property type="entry name" value="One cut domain family member"/>
    <property type="match status" value="1"/>
</dbReference>
<dbReference type="GO" id="GO:0000978">
    <property type="term" value="F:RNA polymerase II cis-regulatory region sequence-specific DNA binding"/>
    <property type="evidence" value="ECO:0007669"/>
    <property type="project" value="TreeGrafter"/>
</dbReference>
<dbReference type="Gene3D" id="1.10.10.60">
    <property type="entry name" value="Homeodomain-like"/>
    <property type="match status" value="1"/>
</dbReference>
<proteinExistence type="inferred from homology"/>
<dbReference type="Proteomes" id="UP000007801">
    <property type="component" value="Unassembled WGS sequence"/>
</dbReference>
<dbReference type="InterPro" id="IPR009057">
    <property type="entry name" value="Homeodomain-like_sf"/>
</dbReference>
<sequence length="1037" mass="113837">MDSLNEIINRQIYDERMINNANEYITVGNNSESQSQCQSKLLIHPEENSNFKDSHAMSTQNFIATNISSGNRKCGSECASRRDSVDMVIVDLGQQNEQAAYQTDSRYNSERLVLPLGLLPGGHEQECNAPIVSSPIDFAASDISLDSLTVETISHAVLPQMKQESKPDIVNSRRHERANRFNRIEVDSPSGHMRLGVEVNEMEDLSSDEGGSDDEEVTLNQHHQQLLEQHPHGPQRLHSQHQPHIETHHGQLHRSTELDLALNGDHDETLSVIVQTQESEKDLHEESHREVVDDADADEEDEDDDDRDAGERAHLLSPVLDHSSYQTLTSVNDRLSPPEFSPTSYATLTPIQPLPPISTMSEKFAYSGHISGREEDGNNRRGGGVPNGTESSHLSGDNACVSGNGNTSRCANNDCSSVPVLSIPLGNNQLGLSVLNQAQSSFSSYEKLSSMVSPSHHTYATSPSSGLPEMVVSCDLQAHNASGLPLNVNGQKKNSTQHLQGHCHEHEQVLGHGHVNRHKLNHEQCHGLQLLPVTLPKPVVCLSPTRVIGENVLVSHYETPFSGNHHDHELVLGTTSSTSSTVGLQHSPTLSPHSLSGGSVLSMPLHSPTSAVNLPHINNSMSSLSVVVSLTPTPPPPVEIQKISRRSSSSQKPQYFLSKGQEVNASADQSSPHGITSSNLSSATHQPNSTRLHEFQGAQPQIKANASSSPKHVSTACGGSSRSAVSSDVEEINTKELAQRISAQRVLCRSQGTLSDLLRNPKPWSKLKSGRETFRRMYKWLQEPEFQRMSALRMAAAQIPQRAQLVAGTSLGCISGSSAVSPGSTATMAVMDSNIASTISPNDLLDGTSASSAPGCNVPISSVNCRRKEEPQIEQITQPKKPRLVFTDLQRRTLQAIFKETKRPSKEMQVTIARQLGLEPTTVGNFFMNARRRSMDKWRDDDIKNQTHLIQNHQPERDGQDEDRIHSLSQTQCLTSSNNHSISNSLTRDSYTHLHPTALSPLETFNEEADMELELESHDFDLEENHGDSTDHRSEML</sequence>
<dbReference type="PANTHER" id="PTHR14057">
    <property type="entry name" value="TRANSCRIPTION FACTOR ONECUT"/>
    <property type="match status" value="1"/>
</dbReference>
<evidence type="ECO:0000256" key="8">
    <source>
        <dbReference type="PROSITE-ProRule" id="PRU00108"/>
    </source>
</evidence>
<keyword evidence="7 8" id="KW-0539">Nucleus</keyword>
<feature type="compositionally biased region" description="Polar residues" evidence="11">
    <location>
        <begin position="388"/>
        <end position="400"/>
    </location>
</feature>
<evidence type="ECO:0000256" key="9">
    <source>
        <dbReference type="RuleBase" id="RU000682"/>
    </source>
</evidence>
<keyword evidence="15" id="KW-1185">Reference proteome</keyword>
<feature type="domain" description="CUT" evidence="13">
    <location>
        <begin position="710"/>
        <end position="796"/>
    </location>
</feature>
<feature type="compositionally biased region" description="Polar residues" evidence="11">
    <location>
        <begin position="698"/>
        <end position="726"/>
    </location>
</feature>
<comment type="subcellular location">
    <subcellularLocation>
        <location evidence="1 8 9">Nucleus</location>
    </subcellularLocation>
</comment>
<dbReference type="InParanoid" id="B3N1U4"/>
<feature type="DNA-binding region" description="Homeobox" evidence="8">
    <location>
        <begin position="879"/>
        <end position="938"/>
    </location>
</feature>
<evidence type="ECO:0000256" key="3">
    <source>
        <dbReference type="ARBA" id="ARBA00023015"/>
    </source>
</evidence>
<evidence type="ECO:0000259" key="12">
    <source>
        <dbReference type="PROSITE" id="PS50071"/>
    </source>
</evidence>
<feature type="compositionally biased region" description="Acidic residues" evidence="11">
    <location>
        <begin position="293"/>
        <end position="308"/>
    </location>
</feature>
<evidence type="ECO:0000313" key="15">
    <source>
        <dbReference type="Proteomes" id="UP000007801"/>
    </source>
</evidence>
<evidence type="ECO:0000256" key="10">
    <source>
        <dbReference type="RuleBase" id="RU361129"/>
    </source>
</evidence>
<feature type="region of interest" description="Disordered" evidence="11">
    <location>
        <begin position="370"/>
        <end position="400"/>
    </location>
</feature>
<dbReference type="Pfam" id="PF02376">
    <property type="entry name" value="CUT"/>
    <property type="match status" value="1"/>
</dbReference>
<dbReference type="HOGENOM" id="CLU_296520_0_0_1"/>
<evidence type="ECO:0000256" key="1">
    <source>
        <dbReference type="ARBA" id="ARBA00004123"/>
    </source>
</evidence>
<evidence type="ECO:0000259" key="13">
    <source>
        <dbReference type="PROSITE" id="PS51042"/>
    </source>
</evidence>
<evidence type="ECO:0000256" key="5">
    <source>
        <dbReference type="ARBA" id="ARBA00023155"/>
    </source>
</evidence>
<feature type="domain" description="Homeobox" evidence="12">
    <location>
        <begin position="877"/>
        <end position="937"/>
    </location>
</feature>
<dbReference type="STRING" id="7217.B3N1U4"/>
<protein>
    <recommendedName>
        <fullName evidence="10">One cut domain family member</fullName>
    </recommendedName>
</protein>
<evidence type="ECO:0000256" key="7">
    <source>
        <dbReference type="ARBA" id="ARBA00023242"/>
    </source>
</evidence>
<dbReference type="InterPro" id="IPR003350">
    <property type="entry name" value="CUT_dom"/>
</dbReference>
<evidence type="ECO:0000313" key="14">
    <source>
        <dbReference type="EMBL" id="EDV38228.2"/>
    </source>
</evidence>
<keyword evidence="3 10" id="KW-0805">Transcription regulation</keyword>
<evidence type="ECO:0000256" key="11">
    <source>
        <dbReference type="SAM" id="MobiDB-lite"/>
    </source>
</evidence>
<feature type="region of interest" description="Disordered" evidence="11">
    <location>
        <begin position="230"/>
        <end position="255"/>
    </location>
</feature>